<reference evidence="2 3" key="1">
    <citation type="submission" date="2019-02" db="EMBL/GenBank/DDBJ databases">
        <title>Draft genome sequences of novel Actinobacteria.</title>
        <authorList>
            <person name="Sahin N."/>
            <person name="Ay H."/>
            <person name="Saygin H."/>
        </authorList>
    </citation>
    <scope>NUCLEOTIDE SEQUENCE [LARGE SCALE GENOMIC DNA]</scope>
    <source>
        <strain evidence="2 3">16K104</strain>
    </source>
</reference>
<dbReference type="AlphaFoldDB" id="A0A4R4W5P4"/>
<dbReference type="GO" id="GO:0051920">
    <property type="term" value="F:peroxiredoxin activity"/>
    <property type="evidence" value="ECO:0007669"/>
    <property type="project" value="InterPro"/>
</dbReference>
<keyword evidence="3" id="KW-1185">Reference proteome</keyword>
<dbReference type="PANTHER" id="PTHR34846:SF10">
    <property type="entry name" value="CYTOPLASMIC PROTEIN"/>
    <property type="match status" value="1"/>
</dbReference>
<gene>
    <name evidence="2" type="ORF">E1218_33880</name>
</gene>
<evidence type="ECO:0000259" key="1">
    <source>
        <dbReference type="Pfam" id="PF02627"/>
    </source>
</evidence>
<dbReference type="SUPFAM" id="SSF69118">
    <property type="entry name" value="AhpD-like"/>
    <property type="match status" value="1"/>
</dbReference>
<dbReference type="InterPro" id="IPR029032">
    <property type="entry name" value="AhpD-like"/>
</dbReference>
<feature type="domain" description="Carboxymuconolactone decarboxylase-like" evidence="1">
    <location>
        <begin position="15"/>
        <end position="91"/>
    </location>
</feature>
<dbReference type="Gene3D" id="1.20.1290.10">
    <property type="entry name" value="AhpD-like"/>
    <property type="match status" value="1"/>
</dbReference>
<dbReference type="Proteomes" id="UP000295172">
    <property type="component" value="Unassembled WGS sequence"/>
</dbReference>
<dbReference type="InterPro" id="IPR003779">
    <property type="entry name" value="CMD-like"/>
</dbReference>
<organism evidence="2 3">
    <name type="scientific">Kribbella turkmenica</name>
    <dbReference type="NCBI Taxonomy" id="2530375"/>
    <lineage>
        <taxon>Bacteria</taxon>
        <taxon>Bacillati</taxon>
        <taxon>Actinomycetota</taxon>
        <taxon>Actinomycetes</taxon>
        <taxon>Propionibacteriales</taxon>
        <taxon>Kribbellaceae</taxon>
        <taxon>Kribbella</taxon>
    </lineage>
</organism>
<accession>A0A4R4W5P4</accession>
<dbReference type="NCBIfam" id="TIGR00778">
    <property type="entry name" value="ahpD_dom"/>
    <property type="match status" value="1"/>
</dbReference>
<name>A0A4R4W5P4_9ACTN</name>
<sequence length="147" mass="16243">MEQRFDLSKVTPAGFRAVFGLEKYVQGALDHTVLHLIKVRASMVNGCAFCMDMHTTDALKEGESSQRLFGLAAWRESSFYDDRERAALALTDVVTHIGPHGVPDEVWDDVVEQFGEEGAANVLLAIGTINLWNRLTITSRKQPVPAA</sequence>
<dbReference type="InterPro" id="IPR004675">
    <property type="entry name" value="AhpD_core"/>
</dbReference>
<proteinExistence type="predicted"/>
<dbReference type="PANTHER" id="PTHR34846">
    <property type="entry name" value="4-CARBOXYMUCONOLACTONE DECARBOXYLASE FAMILY PROTEIN (AFU_ORTHOLOGUE AFUA_6G11590)"/>
    <property type="match status" value="1"/>
</dbReference>
<dbReference type="EMBL" id="SMKR01000250">
    <property type="protein sequence ID" value="TDD13892.1"/>
    <property type="molecule type" value="Genomic_DNA"/>
</dbReference>
<protein>
    <submittedName>
        <fullName evidence="2">Carboxymuconolactone decarboxylase family protein</fullName>
    </submittedName>
</protein>
<dbReference type="Pfam" id="PF02627">
    <property type="entry name" value="CMD"/>
    <property type="match status" value="1"/>
</dbReference>
<comment type="caution">
    <text evidence="2">The sequence shown here is derived from an EMBL/GenBank/DDBJ whole genome shotgun (WGS) entry which is preliminary data.</text>
</comment>
<evidence type="ECO:0000313" key="2">
    <source>
        <dbReference type="EMBL" id="TDD13892.1"/>
    </source>
</evidence>
<dbReference type="RefSeq" id="WP_132327131.1">
    <property type="nucleotide sequence ID" value="NZ_SMKR01000250.1"/>
</dbReference>
<dbReference type="OrthoDB" id="9801997at2"/>
<evidence type="ECO:0000313" key="3">
    <source>
        <dbReference type="Proteomes" id="UP000295172"/>
    </source>
</evidence>